<dbReference type="Gene3D" id="1.20.1270.60">
    <property type="entry name" value="Arfaptin homology (AH) domain/BAR domain"/>
    <property type="match status" value="1"/>
</dbReference>
<dbReference type="EMBL" id="LJZO01000048">
    <property type="protein sequence ID" value="ROV90695.1"/>
    <property type="molecule type" value="Genomic_DNA"/>
</dbReference>
<keyword evidence="3" id="KW-1133">Transmembrane helix</keyword>
<dbReference type="InterPro" id="IPR027267">
    <property type="entry name" value="AH/BAR_dom_sf"/>
</dbReference>
<dbReference type="InterPro" id="IPR001849">
    <property type="entry name" value="PH_domain"/>
</dbReference>
<dbReference type="Pfam" id="PF20399">
    <property type="entry name" value="PH_20"/>
    <property type="match status" value="1"/>
</dbReference>
<feature type="compositionally biased region" description="Polar residues" evidence="2">
    <location>
        <begin position="63"/>
        <end position="72"/>
    </location>
</feature>
<keyword evidence="6" id="KW-1185">Reference proteome</keyword>
<dbReference type="InterPro" id="IPR046869">
    <property type="entry name" value="SLM1/RGC1-like_PH"/>
</dbReference>
<feature type="region of interest" description="Disordered" evidence="2">
    <location>
        <begin position="812"/>
        <end position="856"/>
    </location>
</feature>
<dbReference type="SMART" id="SM00233">
    <property type="entry name" value="PH"/>
    <property type="match status" value="1"/>
</dbReference>
<name>A0A423VIB0_CYTCH</name>
<feature type="region of interest" description="Disordered" evidence="2">
    <location>
        <begin position="561"/>
        <end position="580"/>
    </location>
</feature>
<feature type="compositionally biased region" description="Polar residues" evidence="2">
    <location>
        <begin position="133"/>
        <end position="162"/>
    </location>
</feature>
<keyword evidence="3" id="KW-0472">Membrane</keyword>
<dbReference type="STRING" id="252740.A0A423VIB0"/>
<dbReference type="CDD" id="cd13311">
    <property type="entry name" value="PH_Slm1"/>
    <property type="match status" value="1"/>
</dbReference>
<feature type="transmembrane region" description="Helical" evidence="3">
    <location>
        <begin position="1070"/>
        <end position="1090"/>
    </location>
</feature>
<dbReference type="SUPFAM" id="SSF50729">
    <property type="entry name" value="PH domain-like"/>
    <property type="match status" value="1"/>
</dbReference>
<dbReference type="OrthoDB" id="5598057at2759"/>
<evidence type="ECO:0000313" key="5">
    <source>
        <dbReference type="EMBL" id="ROV90695.1"/>
    </source>
</evidence>
<evidence type="ECO:0000256" key="1">
    <source>
        <dbReference type="ARBA" id="ARBA00022553"/>
    </source>
</evidence>
<dbReference type="InterPro" id="IPR043453">
    <property type="entry name" value="Slm1_PH"/>
</dbReference>
<dbReference type="InterPro" id="IPR046868">
    <property type="entry name" value="BAR_4"/>
</dbReference>
<evidence type="ECO:0000256" key="2">
    <source>
        <dbReference type="SAM" id="MobiDB-lite"/>
    </source>
</evidence>
<feature type="region of interest" description="Disordered" evidence="2">
    <location>
        <begin position="108"/>
        <end position="225"/>
    </location>
</feature>
<feature type="compositionally biased region" description="Polar residues" evidence="2">
    <location>
        <begin position="688"/>
        <end position="709"/>
    </location>
</feature>
<evidence type="ECO:0000256" key="3">
    <source>
        <dbReference type="SAM" id="Phobius"/>
    </source>
</evidence>
<keyword evidence="3" id="KW-0812">Transmembrane</keyword>
<evidence type="ECO:0000259" key="4">
    <source>
        <dbReference type="PROSITE" id="PS50003"/>
    </source>
</evidence>
<feature type="region of interest" description="Disordered" evidence="2">
    <location>
        <begin position="615"/>
        <end position="786"/>
    </location>
</feature>
<dbReference type="PROSITE" id="PS50003">
    <property type="entry name" value="PH_DOMAIN"/>
    <property type="match status" value="1"/>
</dbReference>
<feature type="domain" description="PH" evidence="4">
    <location>
        <begin position="509"/>
        <end position="612"/>
    </location>
</feature>
<dbReference type="PANTHER" id="PTHR31941:SF16">
    <property type="entry name" value="PHOSPHATIDYLINOSITOL 4,5-BISPHOSPHATE-BINDING PROTEIN SLM1-RELATED"/>
    <property type="match status" value="1"/>
</dbReference>
<feature type="compositionally biased region" description="Low complexity" evidence="2">
    <location>
        <begin position="20"/>
        <end position="37"/>
    </location>
</feature>
<feature type="compositionally biased region" description="Polar residues" evidence="2">
    <location>
        <begin position="967"/>
        <end position="976"/>
    </location>
</feature>
<feature type="compositionally biased region" description="Low complexity" evidence="2">
    <location>
        <begin position="762"/>
        <end position="774"/>
    </location>
</feature>
<evidence type="ECO:0000313" key="6">
    <source>
        <dbReference type="Proteomes" id="UP000284375"/>
    </source>
</evidence>
<dbReference type="InterPro" id="IPR011993">
    <property type="entry name" value="PH-like_dom_sf"/>
</dbReference>
<comment type="caution">
    <text evidence="5">The sequence shown here is derived from an EMBL/GenBank/DDBJ whole genome shotgun (WGS) entry which is preliminary data.</text>
</comment>
<gene>
    <name evidence="5" type="ORF">VSDG_08337</name>
</gene>
<feature type="region of interest" description="Disordered" evidence="2">
    <location>
        <begin position="1"/>
        <end position="75"/>
    </location>
</feature>
<accession>A0A423VIB0</accession>
<feature type="compositionally biased region" description="Polar residues" evidence="2">
    <location>
        <begin position="934"/>
        <end position="953"/>
    </location>
</feature>
<organism evidence="5 6">
    <name type="scientific">Cytospora chrysosperma</name>
    <name type="common">Cytospora canker fungus</name>
    <name type="synonym">Sphaeria chrysosperma</name>
    <dbReference type="NCBI Taxonomy" id="252740"/>
    <lineage>
        <taxon>Eukaryota</taxon>
        <taxon>Fungi</taxon>
        <taxon>Dikarya</taxon>
        <taxon>Ascomycota</taxon>
        <taxon>Pezizomycotina</taxon>
        <taxon>Sordariomycetes</taxon>
        <taxon>Sordariomycetidae</taxon>
        <taxon>Diaporthales</taxon>
        <taxon>Cytosporaceae</taxon>
        <taxon>Cytospora</taxon>
    </lineage>
</organism>
<dbReference type="Pfam" id="PF20400">
    <property type="entry name" value="BAR_4"/>
    <property type="match status" value="1"/>
</dbReference>
<dbReference type="Proteomes" id="UP000284375">
    <property type="component" value="Unassembled WGS sequence"/>
</dbReference>
<feature type="compositionally biased region" description="Low complexity" evidence="2">
    <location>
        <begin position="626"/>
        <end position="640"/>
    </location>
</feature>
<dbReference type="PANTHER" id="PTHR31941">
    <property type="entry name" value="CYTOSKELETAL SIGNALING PROTEIN SLM1"/>
    <property type="match status" value="1"/>
</dbReference>
<reference evidence="5 6" key="1">
    <citation type="submission" date="2015-09" db="EMBL/GenBank/DDBJ databases">
        <title>Host preference determinants of Valsa canker pathogens revealed by comparative genomics.</title>
        <authorList>
            <person name="Yin Z."/>
            <person name="Huang L."/>
        </authorList>
    </citation>
    <scope>NUCLEOTIDE SEQUENCE [LARGE SCALE GENOMIC DNA]</scope>
    <source>
        <strain evidence="5 6">YSFL</strain>
    </source>
</reference>
<feature type="region of interest" description="Disordered" evidence="2">
    <location>
        <begin position="908"/>
        <end position="980"/>
    </location>
</feature>
<protein>
    <recommendedName>
        <fullName evidence="4">PH domain-containing protein</fullName>
    </recommendedName>
</protein>
<dbReference type="Gene3D" id="2.30.29.30">
    <property type="entry name" value="Pleckstrin-homology domain (PH domain)/Phosphotyrosine-binding domain (PTB)"/>
    <property type="match status" value="1"/>
</dbReference>
<feature type="compositionally biased region" description="Low complexity" evidence="2">
    <location>
        <begin position="163"/>
        <end position="172"/>
    </location>
</feature>
<keyword evidence="1" id="KW-0597">Phosphoprotein</keyword>
<sequence length="1452" mass="158067">MAANTPHARTYSPSSSLGTSAVNGNGSNGNANANANGLTYDSYPGSNNFHHQPFNPDHEASFHPSSMSSTPVQLQQQQYQGFYAPSHNQPRQIPDNDYDQTLSNTLANSHTDQLHAPIPTRPGTGGGKFTEEWNASQRGSSVINGPTLRQGNSNNNMNGLQRSHSAAGSTTSGVGGMDGHSSVQVSRSNTLKKKASLRKTGSLKRSGSRRSTKAGSVRSLALQPNTDEDEMHSAFYCPVPTMGNPTDVLASRFQAWRKVLKDIITYFKEIQSNYEQRSKSLVKLANVLNNVNMPSGFLPSGGLDDAVQILRNYNAQAISESNKAREIEEDVILALTGLRSDLQLKIKEIRNLSGDFKNSVDKEMESTRKAVANLQESLGKSDVDAALTTGKEDPYLLRLAVDRQLERQLDEENYLHQAYLNLENSGRELESIVVGEIQKSYNAYAGILKRESEAAFHAIDELRVGPIAMPKDHEWSNFVKQDDQFVDPNIAIRSPHHIHYPGKGHFACQEIRAGLLERKTKYLKSYTAGWYVLSPTHLHEFKSADKNQSPVMSLYLPEQKLGSRSQEGGSSPKFILKGRQTGGVHRGHSWVFRAESFDTMMAWYEDIKALTEKTPQERSDFVRGHSGSFSRSSSRRSLSSDGVVDEDDEEPYSAHNSAAALGQPGTGTGYQQDVPRRPSPGGRFPSDIQVNAQRGLQAPLSPSSVSSQGFDDKNQQSRNDNGIIATAGAVPGSSFEQHYDSAPPPRQDPMYSYGSTPQAPMEQSHALAAEASQEAQEDGVNPYTNQPIQTQQNAAAAYANHPATIIARRAQNNTTGGDHSGQRRLSSHEADSLSGGPVEATAVPVLSGGENYQPDDGMAAVRGQYVAGEQGPGASNMAVYMDGTLTTDNLFSHGQQYQGLEEVPRAHVDPTPLAHTNGLATAMRRPAGSERTESTATLSTLHNTTMSNDTPEASNPGLPHQSKDNDTSNTVGPQHQHSLDFGDKEVYSGVELDSATIPRERHFSETSMTIAPEVINTNISHQDTFDFNMADKSQAAELAIENDKEQERGLDPRGIGTPWTGMSKTVRNTLIVVLVFITLTLVGVLLGVFIGRRHSSSGPAAGHYDILGTSRLSALTFQNGNNDTDKSVFFQLSGSLAIMRARRNSTNTGWTFENVSQAMIDGGSSIYPKEGTPLVAVAPDAVEPADLSNFWVDLYFMSLSNMPYQIWSWSVPQTDPSKDQLWHQESLQNYQVIFTTGFAKGTQLAAYRDQCAANCSDNSRLLYQGANGDLMLGSSPVRSWQDWNVTDLSSGVDEPMLPALEMNSSIAMTRYSAGPGAEPSGMRMYYDVSHRLQDYALVNGTWTSGSFEASLGEQDIPPDVSVVTYANETGGGLDRTILAILFDNGTVAVHWQEVVNGSWQMGLAPAIGVTALAITRALKAYCLSEGRIQEWDIDGSKPTSWILTSNVTTAMR</sequence>
<proteinExistence type="predicted"/>